<dbReference type="RefSeq" id="WP_379483767.1">
    <property type="nucleotide sequence ID" value="NZ_JBHMCF010000021.1"/>
</dbReference>
<evidence type="ECO:0008006" key="4">
    <source>
        <dbReference type="Google" id="ProtNLM"/>
    </source>
</evidence>
<protein>
    <recommendedName>
        <fullName evidence="4">Transposase</fullName>
    </recommendedName>
</protein>
<gene>
    <name evidence="2" type="ORF">ACFFR3_22120</name>
</gene>
<organism evidence="2 3">
    <name type="scientific">Nonomuraea salmonea</name>
    <dbReference type="NCBI Taxonomy" id="46181"/>
    <lineage>
        <taxon>Bacteria</taxon>
        <taxon>Bacillati</taxon>
        <taxon>Actinomycetota</taxon>
        <taxon>Actinomycetes</taxon>
        <taxon>Streptosporangiales</taxon>
        <taxon>Streptosporangiaceae</taxon>
        <taxon>Nonomuraea</taxon>
    </lineage>
</organism>
<comment type="caution">
    <text evidence="2">The sequence shown here is derived from an EMBL/GenBank/DDBJ whole genome shotgun (WGS) entry which is preliminary data.</text>
</comment>
<sequence length="56" mass="6094">MNALYYAHLNLEMRKAAVPESPVTADETEPLDTTPPTSEGSGEQQQDGRADPLRPP</sequence>
<evidence type="ECO:0000313" key="2">
    <source>
        <dbReference type="EMBL" id="MFB9472217.1"/>
    </source>
</evidence>
<feature type="compositionally biased region" description="Basic and acidic residues" evidence="1">
    <location>
        <begin position="46"/>
        <end position="56"/>
    </location>
</feature>
<accession>A0ABV5NPQ8</accession>
<reference evidence="2 3" key="1">
    <citation type="submission" date="2024-09" db="EMBL/GenBank/DDBJ databases">
        <authorList>
            <person name="Sun Q."/>
            <person name="Mori K."/>
        </authorList>
    </citation>
    <scope>NUCLEOTIDE SEQUENCE [LARGE SCALE GENOMIC DNA]</scope>
    <source>
        <strain evidence="2 3">JCM 3324</strain>
    </source>
</reference>
<keyword evidence="3" id="KW-1185">Reference proteome</keyword>
<proteinExistence type="predicted"/>
<dbReference type="Proteomes" id="UP001589568">
    <property type="component" value="Unassembled WGS sequence"/>
</dbReference>
<name>A0ABV5NPQ8_9ACTN</name>
<dbReference type="EMBL" id="JBHMCF010000021">
    <property type="protein sequence ID" value="MFB9472217.1"/>
    <property type="molecule type" value="Genomic_DNA"/>
</dbReference>
<feature type="region of interest" description="Disordered" evidence="1">
    <location>
        <begin position="15"/>
        <end position="56"/>
    </location>
</feature>
<evidence type="ECO:0000313" key="3">
    <source>
        <dbReference type="Proteomes" id="UP001589568"/>
    </source>
</evidence>
<evidence type="ECO:0000256" key="1">
    <source>
        <dbReference type="SAM" id="MobiDB-lite"/>
    </source>
</evidence>